<organism evidence="3 4">
    <name type="scientific">Dactylosporangium aurantiacum</name>
    <dbReference type="NCBI Taxonomy" id="35754"/>
    <lineage>
        <taxon>Bacteria</taxon>
        <taxon>Bacillati</taxon>
        <taxon>Actinomycetota</taxon>
        <taxon>Actinomycetes</taxon>
        <taxon>Micromonosporales</taxon>
        <taxon>Micromonosporaceae</taxon>
        <taxon>Dactylosporangium</taxon>
    </lineage>
</organism>
<evidence type="ECO:0000313" key="3">
    <source>
        <dbReference type="EMBL" id="UWZ52730.1"/>
    </source>
</evidence>
<keyword evidence="4" id="KW-1185">Reference proteome</keyword>
<dbReference type="RefSeq" id="WP_162189798.1">
    <property type="nucleotide sequence ID" value="NZ_CP073767.1"/>
</dbReference>
<dbReference type="CDD" id="cd00195">
    <property type="entry name" value="UBCc_UEV"/>
    <property type="match status" value="1"/>
</dbReference>
<dbReference type="Gene3D" id="3.10.110.10">
    <property type="entry name" value="Ubiquitin Conjugating Enzyme"/>
    <property type="match status" value="1"/>
</dbReference>
<feature type="region of interest" description="Disordered" evidence="1">
    <location>
        <begin position="460"/>
        <end position="483"/>
    </location>
</feature>
<dbReference type="InterPro" id="IPR016135">
    <property type="entry name" value="UBQ-conjugating_enzyme/RWD"/>
</dbReference>
<reference evidence="3" key="1">
    <citation type="submission" date="2021-04" db="EMBL/GenBank/DDBJ databases">
        <title>Dactylosporangium aurantiacum NRRL B-8018 full assembly.</title>
        <authorList>
            <person name="Hartkoorn R.C."/>
            <person name="Beaudoing E."/>
            <person name="Hot D."/>
        </authorList>
    </citation>
    <scope>NUCLEOTIDE SEQUENCE</scope>
    <source>
        <strain evidence="3">NRRL B-8018</strain>
    </source>
</reference>
<dbReference type="InterPro" id="IPR045487">
    <property type="entry name" value="fvmYukD-like_N"/>
</dbReference>
<sequence length="497" mass="55021">MKYPEVARLMAELYFDQHSARSALIQAGFPAHAIPAFADASSFWSHAVLQMEKGLGPADSIMTLIAATAKMFEGSPEAQALHAKFNGGPQVSSSARPVAPDGPCPTLTLIGADLPNEFLDVIREQLGSNAPDLLYVSKQQCAVSIADPGKNAGQLQQQIQELIQTYAPGVKLQVVYEKYPFRPYLLSALTVFGPDTTPYLLQSVPATMTPRDIAAAIVAETRAMTDKQGGPVSTVIDAETEDGPSRLDPDRTLHENNVKDKGKLRVGTKAIAGNISPEQRLEAQLRMRAQIRRYAYGQPHFEIVDYDNEDLPNRITFEAQGPGLAPPENLEEFLAGTENLRIEDYRALPWEQLTPVKISFHRFTMYLSAMFPVVAPYVVWNTPVFHPNIWRLVQPGIRPGTVCLGPLMDGYRPDLDFGYLCQLLVDIGTYRNYDVVDANTYPDPPAALWARTERGQELIRSIGGPPMRPPTQREDEKPLAPSLWLRPLADVHPMERP</sequence>
<evidence type="ECO:0000256" key="1">
    <source>
        <dbReference type="SAM" id="MobiDB-lite"/>
    </source>
</evidence>
<gene>
    <name evidence="3" type="ORF">Daura_39870</name>
</gene>
<feature type="domain" description="YukD-like N-terminal" evidence="2">
    <location>
        <begin position="105"/>
        <end position="186"/>
    </location>
</feature>
<evidence type="ECO:0000313" key="4">
    <source>
        <dbReference type="Proteomes" id="UP001058003"/>
    </source>
</evidence>
<dbReference type="Pfam" id="PF20006">
    <property type="entry name" value="fvmYukDl_N"/>
    <property type="match status" value="1"/>
</dbReference>
<name>A0A9Q9IEA7_9ACTN</name>
<dbReference type="Proteomes" id="UP001058003">
    <property type="component" value="Chromosome"/>
</dbReference>
<proteinExistence type="predicted"/>
<feature type="compositionally biased region" description="Basic and acidic residues" evidence="1">
    <location>
        <begin position="243"/>
        <end position="254"/>
    </location>
</feature>
<dbReference type="SUPFAM" id="SSF54495">
    <property type="entry name" value="UBC-like"/>
    <property type="match status" value="1"/>
</dbReference>
<evidence type="ECO:0000259" key="2">
    <source>
        <dbReference type="Pfam" id="PF20006"/>
    </source>
</evidence>
<dbReference type="AlphaFoldDB" id="A0A9Q9IEA7"/>
<dbReference type="KEGG" id="daur:Daura_39870"/>
<feature type="region of interest" description="Disordered" evidence="1">
    <location>
        <begin position="228"/>
        <end position="254"/>
    </location>
</feature>
<protein>
    <recommendedName>
        <fullName evidence="2">YukD-like N-terminal domain-containing protein</fullName>
    </recommendedName>
</protein>
<dbReference type="EMBL" id="CP073767">
    <property type="protein sequence ID" value="UWZ52730.1"/>
    <property type="molecule type" value="Genomic_DNA"/>
</dbReference>
<accession>A0A9Q9IEA7</accession>